<evidence type="ECO:0000256" key="1">
    <source>
        <dbReference type="SAM" id="MobiDB-lite"/>
    </source>
</evidence>
<name>A0A9K3GLI6_9EUKA</name>
<reference evidence="2 3" key="1">
    <citation type="journal article" date="2018" name="PLoS ONE">
        <title>The draft genome of Kipferlia bialata reveals reductive genome evolution in fornicate parasites.</title>
        <authorList>
            <person name="Tanifuji G."/>
            <person name="Takabayashi S."/>
            <person name="Kume K."/>
            <person name="Takagi M."/>
            <person name="Nakayama T."/>
            <person name="Kamikawa R."/>
            <person name="Inagaki Y."/>
            <person name="Hashimoto T."/>
        </authorList>
    </citation>
    <scope>NUCLEOTIDE SEQUENCE [LARGE SCALE GENOMIC DNA]</scope>
    <source>
        <strain evidence="2">NY0173</strain>
    </source>
</reference>
<protein>
    <submittedName>
        <fullName evidence="2">Uncharacterized protein</fullName>
    </submittedName>
</protein>
<proteinExistence type="predicted"/>
<feature type="compositionally biased region" description="Basic and acidic residues" evidence="1">
    <location>
        <begin position="508"/>
        <end position="521"/>
    </location>
</feature>
<feature type="region of interest" description="Disordered" evidence="1">
    <location>
        <begin position="488"/>
        <end position="528"/>
    </location>
</feature>
<organism evidence="2 3">
    <name type="scientific">Kipferlia bialata</name>
    <dbReference type="NCBI Taxonomy" id="797122"/>
    <lineage>
        <taxon>Eukaryota</taxon>
        <taxon>Metamonada</taxon>
        <taxon>Carpediemonas-like organisms</taxon>
        <taxon>Kipferlia</taxon>
    </lineage>
</organism>
<gene>
    <name evidence="2" type="ORF">KIPB_009360</name>
</gene>
<dbReference type="AlphaFoldDB" id="A0A9K3GLI6"/>
<comment type="caution">
    <text evidence="2">The sequence shown here is derived from an EMBL/GenBank/DDBJ whole genome shotgun (WGS) entry which is preliminary data.</text>
</comment>
<keyword evidence="3" id="KW-1185">Reference proteome</keyword>
<dbReference type="Proteomes" id="UP000265618">
    <property type="component" value="Unassembled WGS sequence"/>
</dbReference>
<feature type="region of interest" description="Disordered" evidence="1">
    <location>
        <begin position="1"/>
        <end position="53"/>
    </location>
</feature>
<evidence type="ECO:0000313" key="3">
    <source>
        <dbReference type="Proteomes" id="UP000265618"/>
    </source>
</evidence>
<evidence type="ECO:0000313" key="2">
    <source>
        <dbReference type="EMBL" id="GIQ87342.1"/>
    </source>
</evidence>
<accession>A0A9K3GLI6</accession>
<feature type="region of interest" description="Disordered" evidence="1">
    <location>
        <begin position="131"/>
        <end position="157"/>
    </location>
</feature>
<sequence length="528" mass="58680">MPHPTVDQAHTHSDGGEDWASDSAHGQQPSEGSAERERETLSPPRRRHGAHEYSIADSPYWGTIGGRGHLLEAPVHVSWGGDSDDEGDIRSAVSALYGAYPIDNGRLFNLETGLCYIHIFTLVETAEGCAGRDSPGVSETDALRGTGSPDSRRGGTEPRFEVVHEVMGLPPCIQALFQCGEVHHAYVEGTSSVYCYISLSLDNSDHAAHHVVVLSLDALLTRAFTLPPEGRVQVTRGGHVVGKGYDLECRSLGSHLIVWGNVEGVGTGGTEGWDDHGGRHMWALDTEREAEGFTELTLGPSPSAFIVPEVVGRGNFTVDPLGLGDTAYTMDEESRLWSFSLSRGWVRVESVYPDYDKRDWTRWFTRSCAVVGQYVAVGPVYCSKHDKLYSDACLAAYDTVAGSWRLWPIAKASGWFCFLLHSFYHNVITTFPSHGVWIGQTQYEMPTALEADPGRVYPHQDMGWALDAPMAEVAAVQVMLEKEREREREAFWNNPDSSVSEVNLSENTDERHDRFEREERRRYRHRRS</sequence>
<feature type="compositionally biased region" description="Polar residues" evidence="1">
    <location>
        <begin position="494"/>
        <end position="506"/>
    </location>
</feature>
<dbReference type="EMBL" id="BDIP01003154">
    <property type="protein sequence ID" value="GIQ87342.1"/>
    <property type="molecule type" value="Genomic_DNA"/>
</dbReference>